<accession>A0A418V545</accession>
<gene>
    <name evidence="1" type="ORF">D3875_06255</name>
</gene>
<evidence type="ECO:0000313" key="2">
    <source>
        <dbReference type="Proteomes" id="UP000286287"/>
    </source>
</evidence>
<reference evidence="1 2" key="1">
    <citation type="submission" date="2018-09" db="EMBL/GenBank/DDBJ databases">
        <authorList>
            <person name="Zhu H."/>
        </authorList>
    </citation>
    <scope>NUCLEOTIDE SEQUENCE [LARGE SCALE GENOMIC DNA]</scope>
    <source>
        <strain evidence="1 2">K2S05-167</strain>
    </source>
</reference>
<sequence>MGLIIGVVFIVLVVALYSALTEMANARRRSSVLDNVAGNVAVKPLSPAVQLAALTLELPDPQRQQAFGLLCVVQDALTSGRYAHDQRTQYLLQQTLDTYLPDTLRAYLDLTPGAAQQLEKAGQPARQLLSEQLSVMTSGVEQAMKRDHAAADRLLGQGNFLREKFGAAQTNEELKIR</sequence>
<evidence type="ECO:0000313" key="1">
    <source>
        <dbReference type="EMBL" id="RJF71233.1"/>
    </source>
</evidence>
<dbReference type="EMBL" id="QYUJ01000014">
    <property type="protein sequence ID" value="RJF71233.1"/>
    <property type="molecule type" value="Genomic_DNA"/>
</dbReference>
<dbReference type="Proteomes" id="UP000286287">
    <property type="component" value="Unassembled WGS sequence"/>
</dbReference>
<dbReference type="RefSeq" id="WP_119762201.1">
    <property type="nucleotide sequence ID" value="NZ_QYUJ01000014.1"/>
</dbReference>
<proteinExistence type="predicted"/>
<dbReference type="AlphaFoldDB" id="A0A418V545"/>
<name>A0A418V545_9DEIO</name>
<comment type="caution">
    <text evidence="1">The sequence shown here is derived from an EMBL/GenBank/DDBJ whole genome shotgun (WGS) entry which is preliminary data.</text>
</comment>
<dbReference type="OrthoDB" id="67304at2"/>
<protein>
    <submittedName>
        <fullName evidence="1">Uncharacterized protein</fullName>
    </submittedName>
</protein>
<keyword evidence="2" id="KW-1185">Reference proteome</keyword>
<organism evidence="1 2">
    <name type="scientific">Deinococcus cavernae</name>
    <dbReference type="NCBI Taxonomy" id="2320857"/>
    <lineage>
        <taxon>Bacteria</taxon>
        <taxon>Thermotogati</taxon>
        <taxon>Deinococcota</taxon>
        <taxon>Deinococci</taxon>
        <taxon>Deinococcales</taxon>
        <taxon>Deinococcaceae</taxon>
        <taxon>Deinococcus</taxon>
    </lineage>
</organism>